<reference evidence="6" key="4">
    <citation type="submission" date="2016-10" db="EMBL/GenBank/DDBJ databases">
        <authorList>
            <person name="Varghese N."/>
            <person name="Submissions S."/>
        </authorList>
    </citation>
    <scope>NUCLEOTIDE SEQUENCE [LARGE SCALE GENOMIC DNA]</scope>
    <source>
        <strain evidence="6">OGL-20</strain>
    </source>
</reference>
<dbReference type="InterPro" id="IPR007374">
    <property type="entry name" value="ASCH_domain"/>
</dbReference>
<dbReference type="PANTHER" id="PTHR34204">
    <property type="entry name" value="RNA-BINDING ASCH DOMAIN PROTEIN"/>
    <property type="match status" value="1"/>
</dbReference>
<dbReference type="EMBL" id="LIXN01000001">
    <property type="protein sequence ID" value="KQH83449.1"/>
    <property type="molecule type" value="Genomic_DNA"/>
</dbReference>
<dbReference type="AlphaFoldDB" id="A0A0Q2M5V2"/>
<evidence type="ECO:0000259" key="1">
    <source>
        <dbReference type="SMART" id="SM01022"/>
    </source>
</evidence>
<dbReference type="InterPro" id="IPR015947">
    <property type="entry name" value="PUA-like_sf"/>
</dbReference>
<dbReference type="SUPFAM" id="SSF88697">
    <property type="entry name" value="PUA domain-like"/>
    <property type="match status" value="1"/>
</dbReference>
<evidence type="ECO:0000313" key="2">
    <source>
        <dbReference type="EMBL" id="ASJ11430.1"/>
    </source>
</evidence>
<accession>A0A0Q2M5V2</accession>
<dbReference type="Pfam" id="PF04266">
    <property type="entry name" value="ASCH"/>
    <property type="match status" value="1"/>
</dbReference>
<reference evidence="3 5" key="1">
    <citation type="submission" date="2015-08" db="EMBL/GenBank/DDBJ databases">
        <title>Thermococcus thioreducens DSM 14981 genome sequencing.</title>
        <authorList>
            <person name="Hong S.-J."/>
            <person name="Kim M.-C."/>
            <person name="Shin J.-H."/>
        </authorList>
    </citation>
    <scope>NUCLEOTIDE SEQUENCE [LARGE SCALE GENOMIC DNA]</scope>
    <source>
        <strain evidence="3 5">DSM 14981</strain>
    </source>
</reference>
<organism evidence="3 5">
    <name type="scientific">Thermococcus thioreducens</name>
    <dbReference type="NCBI Taxonomy" id="277988"/>
    <lineage>
        <taxon>Archaea</taxon>
        <taxon>Methanobacteriati</taxon>
        <taxon>Methanobacteriota</taxon>
        <taxon>Thermococci</taxon>
        <taxon>Thermococcales</taxon>
        <taxon>Thermococcaceae</taxon>
        <taxon>Thermococcus</taxon>
    </lineage>
</organism>
<evidence type="ECO:0000313" key="6">
    <source>
        <dbReference type="Proteomes" id="UP000182125"/>
    </source>
</evidence>
<dbReference type="STRING" id="277988.SAMN05216170_1366"/>
<dbReference type="Proteomes" id="UP000250136">
    <property type="component" value="Chromosome"/>
</dbReference>
<reference evidence="4" key="3">
    <citation type="submission" date="2016-10" db="EMBL/GenBank/DDBJ databases">
        <authorList>
            <person name="de Groot N.N."/>
        </authorList>
    </citation>
    <scope>NUCLEOTIDE SEQUENCE [LARGE SCALE GENOMIC DNA]</scope>
    <source>
        <strain evidence="4">OGL-20</strain>
    </source>
</reference>
<gene>
    <name evidence="2" type="ORF">A3L14_00365</name>
    <name evidence="3" type="ORF">AMR53_00370</name>
    <name evidence="4" type="ORF">SAMN05216170_1366</name>
</gene>
<dbReference type="InterPro" id="IPR016645">
    <property type="entry name" value="UCP016134"/>
</dbReference>
<dbReference type="GO" id="GO:0016853">
    <property type="term" value="F:isomerase activity"/>
    <property type="evidence" value="ECO:0007669"/>
    <property type="project" value="UniProtKB-KW"/>
</dbReference>
<keyword evidence="3" id="KW-0413">Isomerase</keyword>
<dbReference type="PIRSF" id="PIRSF016134">
    <property type="entry name" value="UCP016134"/>
    <property type="match status" value="1"/>
</dbReference>
<keyword evidence="7" id="KW-1185">Reference proteome</keyword>
<dbReference type="CDD" id="cd06555">
    <property type="entry name" value="ASCH_PF0470_like"/>
    <property type="match status" value="1"/>
</dbReference>
<dbReference type="PATRIC" id="fig|277988.4.peg.76"/>
<dbReference type="KEGG" id="ttd:A3L14_00365"/>
<name>A0A0Q2M5V2_9EURY</name>
<evidence type="ECO:0000313" key="4">
    <source>
        <dbReference type="EMBL" id="SEW06847.1"/>
    </source>
</evidence>
<dbReference type="GeneID" id="33332826"/>
<dbReference type="Gene3D" id="2.30.130.30">
    <property type="entry name" value="Hypothetical protein"/>
    <property type="match status" value="1"/>
</dbReference>
<dbReference type="Proteomes" id="UP000051862">
    <property type="component" value="Unassembled WGS sequence"/>
</dbReference>
<evidence type="ECO:0000313" key="5">
    <source>
        <dbReference type="Proteomes" id="UP000051862"/>
    </source>
</evidence>
<dbReference type="PANTHER" id="PTHR34204:SF2">
    <property type="entry name" value="RNA-BINDING ASCH DOMAIN PROTEIN"/>
    <property type="match status" value="1"/>
</dbReference>
<evidence type="ECO:0000313" key="7">
    <source>
        <dbReference type="Proteomes" id="UP000250136"/>
    </source>
</evidence>
<feature type="domain" description="ASCH" evidence="1">
    <location>
        <begin position="6"/>
        <end position="109"/>
    </location>
</feature>
<reference evidence="2 7" key="2">
    <citation type="submission" date="2016-04" db="EMBL/GenBank/DDBJ databases">
        <title>Complete genome sequence of Thermococcus thioreducens type strain OGL-20P.</title>
        <authorList>
            <person name="Oger P.M."/>
        </authorList>
    </citation>
    <scope>NUCLEOTIDE SEQUENCE [LARGE SCALE GENOMIC DNA]</scope>
    <source>
        <strain evidence="2 7">OGL-20P</strain>
    </source>
</reference>
<dbReference type="Proteomes" id="UP000182125">
    <property type="component" value="Unassembled WGS sequence"/>
</dbReference>
<sequence length="121" mass="13988">MTTWRMGLQGEYLKAIAEGRKKVEGRLYDEKRQGIKPGDTIIFENRLMCVVKDIRVYSSFREMLEKEGLENVLPGVESIEEGVKIYRRFYSEEKERKYGVAAIEVEPVGWIGEPLSEVPKS</sequence>
<dbReference type="SMART" id="SM01022">
    <property type="entry name" value="ASCH"/>
    <property type="match status" value="1"/>
</dbReference>
<dbReference type="OrthoDB" id="84806at2157"/>
<proteinExistence type="predicted"/>
<dbReference type="RefSeq" id="WP_055428374.1">
    <property type="nucleotide sequence ID" value="NZ_CP015105.1"/>
</dbReference>
<evidence type="ECO:0000313" key="3">
    <source>
        <dbReference type="EMBL" id="KQH83449.1"/>
    </source>
</evidence>
<dbReference type="EMBL" id="FOIW01000002">
    <property type="protein sequence ID" value="SEW06847.1"/>
    <property type="molecule type" value="Genomic_DNA"/>
</dbReference>
<dbReference type="EMBL" id="CP015105">
    <property type="protein sequence ID" value="ASJ11430.1"/>
    <property type="molecule type" value="Genomic_DNA"/>
</dbReference>
<protein>
    <submittedName>
        <fullName evidence="4">ASC-1 homology (ASCH) domain-containing protein</fullName>
    </submittedName>
    <submittedName>
        <fullName evidence="3">Isomerase</fullName>
    </submittedName>
</protein>